<dbReference type="PANTHER" id="PTHR43710">
    <property type="entry name" value="2-HYDROXYACYL-COA LYASE"/>
    <property type="match status" value="1"/>
</dbReference>
<dbReference type="InterPro" id="IPR029061">
    <property type="entry name" value="THDP-binding"/>
</dbReference>
<proteinExistence type="predicted"/>
<keyword evidence="1" id="KW-0479">Metal-binding</keyword>
<dbReference type="AlphaFoldDB" id="X1L8D0"/>
<evidence type="ECO:0000256" key="2">
    <source>
        <dbReference type="ARBA" id="ARBA00023002"/>
    </source>
</evidence>
<feature type="non-terminal residue" evidence="4">
    <location>
        <position position="286"/>
    </location>
</feature>
<reference evidence="4" key="1">
    <citation type="journal article" date="2014" name="Front. Microbiol.">
        <title>High frequency of phylogenetically diverse reductive dehalogenase-homologous genes in deep subseafloor sedimentary metagenomes.</title>
        <authorList>
            <person name="Kawai M."/>
            <person name="Futagami T."/>
            <person name="Toyoda A."/>
            <person name="Takaki Y."/>
            <person name="Nishi S."/>
            <person name="Hori S."/>
            <person name="Arai W."/>
            <person name="Tsubouchi T."/>
            <person name="Morono Y."/>
            <person name="Uchiyama I."/>
            <person name="Ito T."/>
            <person name="Fujiyama A."/>
            <person name="Inagaki F."/>
            <person name="Takami H."/>
        </authorList>
    </citation>
    <scope>NUCLEOTIDE SEQUENCE</scope>
    <source>
        <strain evidence="4">Expedition CK06-06</strain>
    </source>
</reference>
<dbReference type="Gene3D" id="3.40.50.970">
    <property type="match status" value="1"/>
</dbReference>
<dbReference type="PANTHER" id="PTHR43710:SF7">
    <property type="entry name" value="INDOLEPYRUVATE OXIDOREDUCTASE SUBUNIT IORA"/>
    <property type="match status" value="1"/>
</dbReference>
<dbReference type="GO" id="GO:0030976">
    <property type="term" value="F:thiamine pyrophosphate binding"/>
    <property type="evidence" value="ECO:0007669"/>
    <property type="project" value="InterPro"/>
</dbReference>
<dbReference type="InterPro" id="IPR002880">
    <property type="entry name" value="Pyrv_Fd/Flavodoxin_OxRdtase_N"/>
</dbReference>
<feature type="domain" description="Pyruvate flavodoxin/ferredoxin oxidoreductase pyrimidine binding" evidence="3">
    <location>
        <begin position="15"/>
        <end position="184"/>
    </location>
</feature>
<dbReference type="SUPFAM" id="SSF52518">
    <property type="entry name" value="Thiamin diphosphate-binding fold (THDP-binding)"/>
    <property type="match status" value="1"/>
</dbReference>
<sequence>MIKKLLSGNEAVGQGALESGVEVVTGYPGTPSSEVIPFLADMVKKENLKVYVEWSVNEKVAFDVATAAAWSGKRVLVTMKMAGLNVASDTLVNIVNKGVRGGMIVYVTDDPGTHAGCTEQDSRFYSFISLVPVFDPSDPMDTKKLIKIAFEISEKMQIPIIVRSTTNVSHTMGMVECDHYTSSLRKFNFNKNAENYTTILADRAKQRHLLLKKHRDILELFNKFSLNPLDIRSKFGVIASGVSWTYLQEIINYFNLDLSTLKIDSENPWPENKVEKMIQNVEKILV</sequence>
<dbReference type="EMBL" id="BARV01006650">
    <property type="protein sequence ID" value="GAI15567.1"/>
    <property type="molecule type" value="Genomic_DNA"/>
</dbReference>
<protein>
    <recommendedName>
        <fullName evidence="3">Pyruvate flavodoxin/ferredoxin oxidoreductase pyrimidine binding domain-containing protein</fullName>
    </recommendedName>
</protein>
<dbReference type="InterPro" id="IPR045025">
    <property type="entry name" value="HACL1-like"/>
</dbReference>
<dbReference type="GO" id="GO:0016491">
    <property type="term" value="F:oxidoreductase activity"/>
    <property type="evidence" value="ECO:0007669"/>
    <property type="project" value="UniProtKB-KW"/>
</dbReference>
<evidence type="ECO:0000313" key="4">
    <source>
        <dbReference type="EMBL" id="GAI15567.1"/>
    </source>
</evidence>
<accession>X1L8D0</accession>
<name>X1L8D0_9ZZZZ</name>
<evidence type="ECO:0000256" key="1">
    <source>
        <dbReference type="ARBA" id="ARBA00022723"/>
    </source>
</evidence>
<evidence type="ECO:0000259" key="3">
    <source>
        <dbReference type="Pfam" id="PF01855"/>
    </source>
</evidence>
<gene>
    <name evidence="4" type="ORF">S06H3_13616</name>
</gene>
<keyword evidence="2" id="KW-0560">Oxidoreductase</keyword>
<dbReference type="Pfam" id="PF01855">
    <property type="entry name" value="POR_N"/>
    <property type="match status" value="1"/>
</dbReference>
<dbReference type="GO" id="GO:0046872">
    <property type="term" value="F:metal ion binding"/>
    <property type="evidence" value="ECO:0007669"/>
    <property type="project" value="UniProtKB-KW"/>
</dbReference>
<organism evidence="4">
    <name type="scientific">marine sediment metagenome</name>
    <dbReference type="NCBI Taxonomy" id="412755"/>
    <lineage>
        <taxon>unclassified sequences</taxon>
        <taxon>metagenomes</taxon>
        <taxon>ecological metagenomes</taxon>
    </lineage>
</organism>
<dbReference type="FunFam" id="3.40.50.970:FF:000039">
    <property type="entry name" value="Indolepyruvate oxidoreductase subunit IorA"/>
    <property type="match status" value="1"/>
</dbReference>
<comment type="caution">
    <text evidence="4">The sequence shown here is derived from an EMBL/GenBank/DDBJ whole genome shotgun (WGS) entry which is preliminary data.</text>
</comment>
<dbReference type="CDD" id="cd07034">
    <property type="entry name" value="TPP_PYR_PFOR_IOR-alpha_like"/>
    <property type="match status" value="1"/>
</dbReference>